<organism evidence="1 2">
    <name type="scientific">Phocaeicola coprophilus</name>
    <dbReference type="NCBI Taxonomy" id="387090"/>
    <lineage>
        <taxon>Bacteria</taxon>
        <taxon>Pseudomonadati</taxon>
        <taxon>Bacteroidota</taxon>
        <taxon>Bacteroidia</taxon>
        <taxon>Bacteroidales</taxon>
        <taxon>Bacteroidaceae</taxon>
        <taxon>Phocaeicola</taxon>
    </lineage>
</organism>
<gene>
    <name evidence="1" type="ORF">DW921_03570</name>
</gene>
<dbReference type="EMBL" id="QSFT01000005">
    <property type="protein sequence ID" value="RHA77714.1"/>
    <property type="molecule type" value="Genomic_DNA"/>
</dbReference>
<dbReference type="Proteomes" id="UP000283855">
    <property type="component" value="Unassembled WGS sequence"/>
</dbReference>
<proteinExistence type="predicted"/>
<comment type="caution">
    <text evidence="1">The sequence shown here is derived from an EMBL/GenBank/DDBJ whole genome shotgun (WGS) entry which is preliminary data.</text>
</comment>
<dbReference type="AlphaFoldDB" id="A0A413T334"/>
<protein>
    <submittedName>
        <fullName evidence="1">Uncharacterized protein</fullName>
    </submittedName>
</protein>
<accession>A0A413T334</accession>
<reference evidence="1 2" key="1">
    <citation type="submission" date="2018-08" db="EMBL/GenBank/DDBJ databases">
        <title>A genome reference for cultivated species of the human gut microbiota.</title>
        <authorList>
            <person name="Zou Y."/>
            <person name="Xue W."/>
            <person name="Luo G."/>
        </authorList>
    </citation>
    <scope>NUCLEOTIDE SEQUENCE [LARGE SCALE GENOMIC DNA]</scope>
    <source>
        <strain evidence="1 2">AM42-38</strain>
    </source>
</reference>
<name>A0A413T334_9BACT</name>
<evidence type="ECO:0000313" key="2">
    <source>
        <dbReference type="Proteomes" id="UP000283855"/>
    </source>
</evidence>
<sequence>MIISAKIEKNSIIPMYRQIFICAEAHSPFRRLQYSQDFAKKVFFAIFARQISFLLTFYSIKGK</sequence>
<evidence type="ECO:0000313" key="1">
    <source>
        <dbReference type="EMBL" id="RHA77714.1"/>
    </source>
</evidence>